<evidence type="ECO:0000313" key="7">
    <source>
        <dbReference type="Proteomes" id="UP001315686"/>
    </source>
</evidence>
<feature type="domain" description="Major facilitator superfamily (MFS) profile" evidence="5">
    <location>
        <begin position="13"/>
        <end position="404"/>
    </location>
</feature>
<dbReference type="InterPro" id="IPR020846">
    <property type="entry name" value="MFS_dom"/>
</dbReference>
<sequence length="404" mass="43184">MSYLTFLRENAPYLAAGALLSLLSSFGQTFFIAIFGGEIRAAFGLSNGDWGLIYMAGTMASAVVMIWAGGLADVWRVRSLGIMVALALAAGCFALANASGVLGLALVIFALRFAGQGMATHVSAVAMSRWFVATRGRALAIAGLGFMLGEATLPLLMVWLKSMVEWRSLWLSFAVFCLLMCPVLYALLRLERTPQSAAQGSATTGMQGRHWTRAQALKHPLFWLMTPAIVFFSAFGTVFWFHQVHFAEVKGFSHLALVAVFPFGTGVLILSTMFYGWAIDRFGASRILPFYILPYVLAFVLHWYAPGLAWTAAGVILMGMAGGGHGTLLNACWAEFYGTQHIGAIKSAATALMVLGSALGPGLSGILIDLGVGIEVQMLGYAACFAFAAVMLTLASRMHLSATT</sequence>
<dbReference type="Gene3D" id="1.20.1250.20">
    <property type="entry name" value="MFS general substrate transporter like domains"/>
    <property type="match status" value="1"/>
</dbReference>
<keyword evidence="3 4" id="KW-0472">Membrane</keyword>
<feature type="transmembrane region" description="Helical" evidence="4">
    <location>
        <begin position="221"/>
        <end position="242"/>
    </location>
</feature>
<feature type="transmembrane region" description="Helical" evidence="4">
    <location>
        <begin position="311"/>
        <end position="336"/>
    </location>
</feature>
<dbReference type="RefSeq" id="WP_327793931.1">
    <property type="nucleotide sequence ID" value="NZ_JADQAZ010000002.1"/>
</dbReference>
<dbReference type="AlphaFoldDB" id="A0AAP2CQD8"/>
<proteinExistence type="predicted"/>
<gene>
    <name evidence="6" type="ORF">IV417_09920</name>
</gene>
<feature type="transmembrane region" description="Helical" evidence="4">
    <location>
        <begin position="138"/>
        <end position="157"/>
    </location>
</feature>
<evidence type="ECO:0000256" key="3">
    <source>
        <dbReference type="ARBA" id="ARBA00023136"/>
    </source>
</evidence>
<protein>
    <submittedName>
        <fullName evidence="6">MFS transporter</fullName>
    </submittedName>
</protein>
<feature type="transmembrane region" description="Helical" evidence="4">
    <location>
        <begin position="378"/>
        <end position="395"/>
    </location>
</feature>
<feature type="transmembrane region" description="Helical" evidence="4">
    <location>
        <begin position="348"/>
        <end position="372"/>
    </location>
</feature>
<dbReference type="PANTHER" id="PTHR11360">
    <property type="entry name" value="MONOCARBOXYLATE TRANSPORTER"/>
    <property type="match status" value="1"/>
</dbReference>
<evidence type="ECO:0000313" key="6">
    <source>
        <dbReference type="EMBL" id="MBT0957706.1"/>
    </source>
</evidence>
<feature type="transmembrane region" description="Helical" evidence="4">
    <location>
        <begin position="80"/>
        <end position="98"/>
    </location>
</feature>
<keyword evidence="2 4" id="KW-1133">Transmembrane helix</keyword>
<accession>A0AAP2CQD8</accession>
<name>A0AAP2CQD8_9RHOB</name>
<dbReference type="Proteomes" id="UP001315686">
    <property type="component" value="Unassembled WGS sequence"/>
</dbReference>
<dbReference type="SUPFAM" id="SSF103473">
    <property type="entry name" value="MFS general substrate transporter"/>
    <property type="match status" value="1"/>
</dbReference>
<evidence type="ECO:0000259" key="5">
    <source>
        <dbReference type="PROSITE" id="PS50850"/>
    </source>
</evidence>
<evidence type="ECO:0000256" key="1">
    <source>
        <dbReference type="ARBA" id="ARBA00022692"/>
    </source>
</evidence>
<dbReference type="GO" id="GO:0022857">
    <property type="term" value="F:transmembrane transporter activity"/>
    <property type="evidence" value="ECO:0007669"/>
    <property type="project" value="InterPro"/>
</dbReference>
<dbReference type="PROSITE" id="PS50850">
    <property type="entry name" value="MFS"/>
    <property type="match status" value="1"/>
</dbReference>
<organism evidence="6 7">
    <name type="scientific">Harenicola maris</name>
    <dbReference type="NCBI Taxonomy" id="2841044"/>
    <lineage>
        <taxon>Bacteria</taxon>
        <taxon>Pseudomonadati</taxon>
        <taxon>Pseudomonadota</taxon>
        <taxon>Alphaproteobacteria</taxon>
        <taxon>Rhodobacterales</taxon>
        <taxon>Paracoccaceae</taxon>
        <taxon>Harenicola</taxon>
    </lineage>
</organism>
<dbReference type="PANTHER" id="PTHR11360:SF308">
    <property type="entry name" value="BLL3089 PROTEIN"/>
    <property type="match status" value="1"/>
</dbReference>
<feature type="transmembrane region" description="Helical" evidence="4">
    <location>
        <begin position="104"/>
        <end position="126"/>
    </location>
</feature>
<dbReference type="InterPro" id="IPR036259">
    <property type="entry name" value="MFS_trans_sf"/>
</dbReference>
<feature type="transmembrane region" description="Helical" evidence="4">
    <location>
        <begin position="287"/>
        <end position="305"/>
    </location>
</feature>
<keyword evidence="1 4" id="KW-0812">Transmembrane</keyword>
<feature type="transmembrane region" description="Helical" evidence="4">
    <location>
        <begin position="169"/>
        <end position="188"/>
    </location>
</feature>
<dbReference type="Pfam" id="PF07690">
    <property type="entry name" value="MFS_1"/>
    <property type="match status" value="1"/>
</dbReference>
<feature type="transmembrane region" description="Helical" evidence="4">
    <location>
        <begin position="50"/>
        <end position="68"/>
    </location>
</feature>
<feature type="transmembrane region" description="Helical" evidence="4">
    <location>
        <begin position="254"/>
        <end position="275"/>
    </location>
</feature>
<evidence type="ECO:0000256" key="4">
    <source>
        <dbReference type="SAM" id="Phobius"/>
    </source>
</evidence>
<dbReference type="InterPro" id="IPR011701">
    <property type="entry name" value="MFS"/>
</dbReference>
<reference evidence="6 7" key="1">
    <citation type="journal article" date="2021" name="Arch. Microbiol.">
        <title>Harenicola maris gen. nov., sp. nov. isolated from the Sea of Japan shallow sediments.</title>
        <authorList>
            <person name="Romanenko L.A."/>
            <person name="Kurilenko V.V."/>
            <person name="Chernysheva N.Y."/>
            <person name="Tekutyeva L.A."/>
            <person name="Velansky P.V."/>
            <person name="Svetashev V.I."/>
            <person name="Isaeva M.P."/>
        </authorList>
    </citation>
    <scope>NUCLEOTIDE SEQUENCE [LARGE SCALE GENOMIC DNA]</scope>
    <source>
        <strain evidence="6 7">KMM 3653</strain>
    </source>
</reference>
<evidence type="ECO:0000256" key="2">
    <source>
        <dbReference type="ARBA" id="ARBA00022989"/>
    </source>
</evidence>
<feature type="transmembrane region" description="Helical" evidence="4">
    <location>
        <begin position="12"/>
        <end position="35"/>
    </location>
</feature>
<dbReference type="EMBL" id="JADQAZ010000002">
    <property type="protein sequence ID" value="MBT0957706.1"/>
    <property type="molecule type" value="Genomic_DNA"/>
</dbReference>
<dbReference type="InterPro" id="IPR050327">
    <property type="entry name" value="Proton-linked_MCT"/>
</dbReference>
<comment type="caution">
    <text evidence="6">The sequence shown here is derived from an EMBL/GenBank/DDBJ whole genome shotgun (WGS) entry which is preliminary data.</text>
</comment>
<keyword evidence="7" id="KW-1185">Reference proteome</keyword>